<accession>A0A2N0QKK5</accession>
<dbReference type="AlphaFoldDB" id="A0A2N0QKK5"/>
<reference evidence="2 3" key="2">
    <citation type="submission" date="2017-10" db="EMBL/GenBank/DDBJ databases">
        <title>Genome analyses suggest a sexual origin of heterokaryosis in a supposedly ancient asexual fungus.</title>
        <authorList>
            <person name="Corradi N."/>
            <person name="Sedzielewska K."/>
            <person name="Noel J."/>
            <person name="Charron P."/>
            <person name="Farinelli L."/>
            <person name="Marton T."/>
            <person name="Kruger M."/>
            <person name="Pelin A."/>
            <person name="Brachmann A."/>
            <person name="Corradi N."/>
        </authorList>
    </citation>
    <scope>NUCLEOTIDE SEQUENCE [LARGE SCALE GENOMIC DNA]</scope>
    <source>
        <strain evidence="2 3">A1</strain>
    </source>
</reference>
<evidence type="ECO:0000313" key="2">
    <source>
        <dbReference type="EMBL" id="PKC51576.1"/>
    </source>
</evidence>
<gene>
    <name evidence="2" type="ORF">RhiirA1_483444</name>
</gene>
<comment type="caution">
    <text evidence="2">The sequence shown here is derived from an EMBL/GenBank/DDBJ whole genome shotgun (WGS) entry which is preliminary data.</text>
</comment>
<feature type="compositionally biased region" description="Polar residues" evidence="1">
    <location>
        <begin position="196"/>
        <end position="205"/>
    </location>
</feature>
<feature type="compositionally biased region" description="Low complexity" evidence="1">
    <location>
        <begin position="150"/>
        <end position="195"/>
    </location>
</feature>
<feature type="non-terminal residue" evidence="2">
    <location>
        <position position="268"/>
    </location>
</feature>
<proteinExistence type="predicted"/>
<reference evidence="2 3" key="1">
    <citation type="submission" date="2017-10" db="EMBL/GenBank/DDBJ databases">
        <title>Extensive intraspecific genome diversity in a model arbuscular mycorrhizal fungus.</title>
        <authorList>
            <person name="Chen E.C.H."/>
            <person name="Morin E."/>
            <person name="Baudet D."/>
            <person name="Noel J."/>
            <person name="Ndikumana S."/>
            <person name="Charron P."/>
            <person name="St-Onge C."/>
            <person name="Giorgi J."/>
            <person name="Grigoriev I.V."/>
            <person name="Roux C."/>
            <person name="Martin F.M."/>
            <person name="Corradi N."/>
        </authorList>
    </citation>
    <scope>NUCLEOTIDE SEQUENCE [LARGE SCALE GENOMIC DNA]</scope>
    <source>
        <strain evidence="2 3">A1</strain>
    </source>
</reference>
<sequence>MMLDLGYYESLDKLGQLKRPWLNKEWSFFFDCITRAFQKKSTNWDAIPMDMLQIGYSLIYSTAFDFGRLVLRNIGERMLENRKVIYFSRFCQLLFNATVGEVDFDAADEIKPFKLHKRAFKDLISKDEKRPVLRPLQIPAPFRARLNLPQEPHQQPQQSQPQHPTSPTVTRKPRSSTTKPSKSTKSDDQPSTTKTRTSVDTQVLKTKSDKPANSDAANSDNVHNEAASPPKQKKRRRLVAAYDFDDLEPAHAVNSEPTPITASVPAQA</sequence>
<dbReference type="Proteomes" id="UP000232688">
    <property type="component" value="Unassembled WGS sequence"/>
</dbReference>
<feature type="compositionally biased region" description="Polar residues" evidence="1">
    <location>
        <begin position="255"/>
        <end position="268"/>
    </location>
</feature>
<protein>
    <submittedName>
        <fullName evidence="2">Uncharacterized protein</fullName>
    </submittedName>
</protein>
<evidence type="ECO:0000313" key="3">
    <source>
        <dbReference type="Proteomes" id="UP000232688"/>
    </source>
</evidence>
<evidence type="ECO:0000256" key="1">
    <source>
        <dbReference type="SAM" id="MobiDB-lite"/>
    </source>
</evidence>
<dbReference type="VEuPathDB" id="FungiDB:RhiirA1_483444"/>
<dbReference type="EMBL" id="LLXH01007387">
    <property type="protein sequence ID" value="PKC51576.1"/>
    <property type="molecule type" value="Genomic_DNA"/>
</dbReference>
<feature type="region of interest" description="Disordered" evidence="1">
    <location>
        <begin position="150"/>
        <end position="268"/>
    </location>
</feature>
<organism evidence="2 3">
    <name type="scientific">Rhizophagus irregularis</name>
    <dbReference type="NCBI Taxonomy" id="588596"/>
    <lineage>
        <taxon>Eukaryota</taxon>
        <taxon>Fungi</taxon>
        <taxon>Fungi incertae sedis</taxon>
        <taxon>Mucoromycota</taxon>
        <taxon>Glomeromycotina</taxon>
        <taxon>Glomeromycetes</taxon>
        <taxon>Glomerales</taxon>
        <taxon>Glomeraceae</taxon>
        <taxon>Rhizophagus</taxon>
    </lineage>
</organism>
<name>A0A2N0QKK5_9GLOM</name>